<dbReference type="Gene3D" id="3.40.50.720">
    <property type="entry name" value="NAD(P)-binding Rossmann-like Domain"/>
    <property type="match status" value="2"/>
</dbReference>
<proteinExistence type="inferred from homology"/>
<dbReference type="OrthoDB" id="9805416at2"/>
<keyword evidence="2 4" id="KW-0560">Oxidoreductase</keyword>
<evidence type="ECO:0000259" key="5">
    <source>
        <dbReference type="Pfam" id="PF00389"/>
    </source>
</evidence>
<dbReference type="InterPro" id="IPR006140">
    <property type="entry name" value="D-isomer_DH_NAD-bd"/>
</dbReference>
<dbReference type="EC" id="1.1.1.29" evidence="7"/>
<accession>A0A1X7AGD4</accession>
<dbReference type="EMBL" id="FWPT01000002">
    <property type="protein sequence ID" value="SMA38595.1"/>
    <property type="molecule type" value="Genomic_DNA"/>
</dbReference>
<comment type="similarity">
    <text evidence="1 4">Belongs to the D-isomer specific 2-hydroxyacid dehydrogenase family.</text>
</comment>
<dbReference type="Pfam" id="PF02826">
    <property type="entry name" value="2-Hacid_dh_C"/>
    <property type="match status" value="1"/>
</dbReference>
<keyword evidence="8" id="KW-1185">Reference proteome</keyword>
<dbReference type="SUPFAM" id="SSF52283">
    <property type="entry name" value="Formate/glycerate dehydrogenase catalytic domain-like"/>
    <property type="match status" value="1"/>
</dbReference>
<dbReference type="PANTHER" id="PTHR43761:SF1">
    <property type="entry name" value="D-ISOMER SPECIFIC 2-HYDROXYACID DEHYDROGENASE CATALYTIC DOMAIN-CONTAINING PROTEIN-RELATED"/>
    <property type="match status" value="1"/>
</dbReference>
<evidence type="ECO:0000313" key="8">
    <source>
        <dbReference type="Proteomes" id="UP000196573"/>
    </source>
</evidence>
<evidence type="ECO:0000313" key="7">
    <source>
        <dbReference type="EMBL" id="SMA38595.1"/>
    </source>
</evidence>
<dbReference type="Pfam" id="PF00389">
    <property type="entry name" value="2-Hacid_dh"/>
    <property type="match status" value="1"/>
</dbReference>
<sequence>MQALRGVILDRMTLGDDLDLSPILNLDIDWTVYDHTEAQDVVERIQGANIVLCNKCNFSRDVIEAATSLKFMGLFATGYNNIDIEAARDNNIAVTNIRAYCTPSVTQHTLSLMLALSTHLPRYSRISTDGTWTNSQFFSIYDSPIMELAGKTLLIVGYGELGRSVARVAESLGMNILVARTPGSSNHSDDRVELEDGLKQADVVSLHCPLTDQTRNMIAAPQLALMKPHALLINTARGGMINEQDLADALKQGIVGGAGIDVLTEEPPVNGNPLLDPEIPNLILTPHSAWAAKEARERAVQQVANNLTAFMKGEQLNRVDLGL</sequence>
<gene>
    <name evidence="7" type="primary">hprA</name>
    <name evidence="7" type="ORF">EHSB41UT_00896</name>
</gene>
<dbReference type="InterPro" id="IPR050418">
    <property type="entry name" value="D-iso_2-hydroxyacid_DH_PdxB"/>
</dbReference>
<dbReference type="SUPFAM" id="SSF51735">
    <property type="entry name" value="NAD(P)-binding Rossmann-fold domains"/>
    <property type="match status" value="1"/>
</dbReference>
<evidence type="ECO:0000256" key="1">
    <source>
        <dbReference type="ARBA" id="ARBA00005854"/>
    </source>
</evidence>
<dbReference type="InterPro" id="IPR006139">
    <property type="entry name" value="D-isomer_2_OHA_DH_cat_dom"/>
</dbReference>
<feature type="domain" description="D-isomer specific 2-hydroxyacid dehydrogenase catalytic" evidence="5">
    <location>
        <begin position="28"/>
        <end position="317"/>
    </location>
</feature>
<evidence type="ECO:0000256" key="3">
    <source>
        <dbReference type="ARBA" id="ARBA00023027"/>
    </source>
</evidence>
<dbReference type="CDD" id="cd12162">
    <property type="entry name" value="2-Hacid_dh_4"/>
    <property type="match status" value="1"/>
</dbReference>
<dbReference type="Proteomes" id="UP000196573">
    <property type="component" value="Unassembled WGS sequence"/>
</dbReference>
<dbReference type="GO" id="GO:0051287">
    <property type="term" value="F:NAD binding"/>
    <property type="evidence" value="ECO:0007669"/>
    <property type="project" value="InterPro"/>
</dbReference>
<protein>
    <submittedName>
        <fullName evidence="7">Glycerate dehydrogenase</fullName>
        <ecNumber evidence="7">1.1.1.29</ecNumber>
    </submittedName>
</protein>
<dbReference type="AlphaFoldDB" id="A0A1X7AGD4"/>
<evidence type="ECO:0000256" key="2">
    <source>
        <dbReference type="ARBA" id="ARBA00023002"/>
    </source>
</evidence>
<dbReference type="InterPro" id="IPR036291">
    <property type="entry name" value="NAD(P)-bd_dom_sf"/>
</dbReference>
<evidence type="ECO:0000259" key="6">
    <source>
        <dbReference type="Pfam" id="PF02826"/>
    </source>
</evidence>
<reference evidence="7 8" key="1">
    <citation type="submission" date="2017-03" db="EMBL/GenBank/DDBJ databases">
        <authorList>
            <person name="Afonso C.L."/>
            <person name="Miller P.J."/>
            <person name="Scott M.A."/>
            <person name="Spackman E."/>
            <person name="Goraichik I."/>
            <person name="Dimitrov K.M."/>
            <person name="Suarez D.L."/>
            <person name="Swayne D.E."/>
        </authorList>
    </citation>
    <scope>NUCLEOTIDE SEQUENCE [LARGE SCALE GENOMIC DNA]</scope>
    <source>
        <strain evidence="7">SB41UT1</strain>
    </source>
</reference>
<feature type="domain" description="D-isomer specific 2-hydroxyacid dehydrogenase NAD-binding" evidence="6">
    <location>
        <begin position="110"/>
        <end position="289"/>
    </location>
</feature>
<organism evidence="7 8">
    <name type="scientific">Parendozoicomonas haliclonae</name>
    <dbReference type="NCBI Taxonomy" id="1960125"/>
    <lineage>
        <taxon>Bacteria</taxon>
        <taxon>Pseudomonadati</taxon>
        <taxon>Pseudomonadota</taxon>
        <taxon>Gammaproteobacteria</taxon>
        <taxon>Oceanospirillales</taxon>
        <taxon>Endozoicomonadaceae</taxon>
        <taxon>Parendozoicomonas</taxon>
    </lineage>
</organism>
<name>A0A1X7AGD4_9GAMM</name>
<evidence type="ECO:0000256" key="4">
    <source>
        <dbReference type="RuleBase" id="RU003719"/>
    </source>
</evidence>
<dbReference type="GO" id="GO:0008465">
    <property type="term" value="F:hydroxypyruvate reductase (NADH) activity"/>
    <property type="evidence" value="ECO:0007669"/>
    <property type="project" value="UniProtKB-EC"/>
</dbReference>
<dbReference type="RefSeq" id="WP_087107322.1">
    <property type="nucleotide sequence ID" value="NZ_CBCSCN010000001.1"/>
</dbReference>
<keyword evidence="3" id="KW-0520">NAD</keyword>
<dbReference type="PANTHER" id="PTHR43761">
    <property type="entry name" value="D-ISOMER SPECIFIC 2-HYDROXYACID DEHYDROGENASE FAMILY PROTEIN (AFU_ORTHOLOGUE AFUA_1G13630)"/>
    <property type="match status" value="1"/>
</dbReference>